<evidence type="ECO:0000256" key="1">
    <source>
        <dbReference type="SAM" id="MobiDB-lite"/>
    </source>
</evidence>
<dbReference type="EMBL" id="JAWCUI010000007">
    <property type="protein sequence ID" value="KAL1901455.1"/>
    <property type="molecule type" value="Genomic_DNA"/>
</dbReference>
<feature type="compositionally biased region" description="Basic residues" evidence="1">
    <location>
        <begin position="49"/>
        <end position="58"/>
    </location>
</feature>
<feature type="compositionally biased region" description="Basic and acidic residues" evidence="1">
    <location>
        <begin position="428"/>
        <end position="451"/>
    </location>
</feature>
<protein>
    <submittedName>
        <fullName evidence="2">Uncharacterized protein</fullName>
    </submittedName>
</protein>
<accession>A0ABR3ZN03</accession>
<feature type="region of interest" description="Disordered" evidence="1">
    <location>
        <begin position="343"/>
        <end position="588"/>
    </location>
</feature>
<feature type="compositionally biased region" description="Low complexity" evidence="1">
    <location>
        <begin position="569"/>
        <end position="580"/>
    </location>
</feature>
<comment type="caution">
    <text evidence="2">The sequence shown here is derived from an EMBL/GenBank/DDBJ whole genome shotgun (WGS) entry which is preliminary data.</text>
</comment>
<sequence>MHNLLHGNVNSYQPLSYNNPYQVNQGVNQGVNQAQSSRRPSQSQPPRPSQRHLRRPHLLPHAPPSSQQHSSSSSFSSQQQLAALQKQAANTTTTGVKKEEPQTTTMSLFSGFSLRGSKHNKMVRDKTDEKEETEKKPEKVEQKTDQKTATILNASIKPPVRKSDPVGRNRGPVDAKDLAQRLQTILAERGMQQTSSGSSVPPSPLEGPPPVQNGGCRIRSRGSGNLRAVYASNAPVVPTTTSGEQLRRQPFSAPHSLSAYKAAHTSKAANAAAGLVPPPTMDELQRRKNRTRSQSPQQVNMRGGGLPSSGTQDTLAQRRGITSVIPPSNAHHGVPYIPSQAAQQFQRTTHSVGGPRKSILLRKPRSPKEGYSHNQSVARSPTISQKGSEKASPAMSAKSPITPSSARAPSVKHAFKDTLAQPGSRRQSMKEGAEEKPQPEAEADTADKVEVEDTAEEADDEATAEAETDLDTEAKAKAAKAAAVKKPTTAFDISRIVQEHSVDWTQSDETSIQRKREKKEKKEREKHEKKAKQQQQAEEGGAAEERPLWRLKARLSSFSKDKRWPSPPAGAAAVAATSTTIVPEDTAETSAATRVEAAQEEGTAAMVGETKVEVQPTSNSSSVLSLTAMKKSSSFLALFKH</sequence>
<feature type="compositionally biased region" description="Basic and acidic residues" evidence="1">
    <location>
        <begin position="161"/>
        <end position="179"/>
    </location>
</feature>
<gene>
    <name evidence="2" type="ORF">Sste5346_001860</name>
</gene>
<evidence type="ECO:0000313" key="2">
    <source>
        <dbReference type="EMBL" id="KAL1901455.1"/>
    </source>
</evidence>
<feature type="compositionally biased region" description="Low complexity" evidence="1">
    <location>
        <begin position="17"/>
        <end position="42"/>
    </location>
</feature>
<feature type="compositionally biased region" description="Low complexity" evidence="1">
    <location>
        <begin position="64"/>
        <end position="89"/>
    </location>
</feature>
<feature type="compositionally biased region" description="Acidic residues" evidence="1">
    <location>
        <begin position="452"/>
        <end position="471"/>
    </location>
</feature>
<feature type="region of interest" description="Disordered" evidence="1">
    <location>
        <begin position="270"/>
        <end position="314"/>
    </location>
</feature>
<feature type="compositionally biased region" description="Polar residues" evidence="1">
    <location>
        <begin position="372"/>
        <end position="386"/>
    </location>
</feature>
<feature type="region of interest" description="Disordered" evidence="1">
    <location>
        <begin position="600"/>
        <end position="623"/>
    </location>
</feature>
<feature type="compositionally biased region" description="Basic and acidic residues" evidence="1">
    <location>
        <begin position="122"/>
        <end position="146"/>
    </location>
</feature>
<evidence type="ECO:0000313" key="3">
    <source>
        <dbReference type="Proteomes" id="UP001583186"/>
    </source>
</evidence>
<organism evidence="2 3">
    <name type="scientific">Sporothrix stenoceras</name>
    <dbReference type="NCBI Taxonomy" id="5173"/>
    <lineage>
        <taxon>Eukaryota</taxon>
        <taxon>Fungi</taxon>
        <taxon>Dikarya</taxon>
        <taxon>Ascomycota</taxon>
        <taxon>Pezizomycotina</taxon>
        <taxon>Sordariomycetes</taxon>
        <taxon>Sordariomycetidae</taxon>
        <taxon>Ophiostomatales</taxon>
        <taxon>Ophiostomataceae</taxon>
        <taxon>Sporothrix</taxon>
    </lineage>
</organism>
<feature type="region of interest" description="Disordered" evidence="1">
    <location>
        <begin position="16"/>
        <end position="227"/>
    </location>
</feature>
<feature type="compositionally biased region" description="Pro residues" evidence="1">
    <location>
        <begin position="201"/>
        <end position="211"/>
    </location>
</feature>
<name>A0ABR3ZN03_9PEZI</name>
<keyword evidence="3" id="KW-1185">Reference proteome</keyword>
<dbReference type="Proteomes" id="UP001583186">
    <property type="component" value="Unassembled WGS sequence"/>
</dbReference>
<proteinExistence type="predicted"/>
<reference evidence="2 3" key="1">
    <citation type="journal article" date="2024" name="IMA Fungus">
        <title>IMA Genome - F19 : A genome assembly and annotation guide to empower mycologists, including annotated draft genome sequences of Ceratocystis pirilliformis, Diaporthe australafricana, Fusarium ophioides, Paecilomyces lecythidis, and Sporothrix stenoceras.</title>
        <authorList>
            <person name="Aylward J."/>
            <person name="Wilson A.M."/>
            <person name="Visagie C.M."/>
            <person name="Spraker J."/>
            <person name="Barnes I."/>
            <person name="Buitendag C."/>
            <person name="Ceriani C."/>
            <person name="Del Mar Angel L."/>
            <person name="du Plessis D."/>
            <person name="Fuchs T."/>
            <person name="Gasser K."/>
            <person name="Kramer D."/>
            <person name="Li W."/>
            <person name="Munsamy K."/>
            <person name="Piso A."/>
            <person name="Price J.L."/>
            <person name="Sonnekus B."/>
            <person name="Thomas C."/>
            <person name="van der Nest A."/>
            <person name="van Dijk A."/>
            <person name="van Heerden A."/>
            <person name="van Vuuren N."/>
            <person name="Yilmaz N."/>
            <person name="Duong T.A."/>
            <person name="van der Merwe N.A."/>
            <person name="Wingfield M.J."/>
            <person name="Wingfield B.D."/>
        </authorList>
    </citation>
    <scope>NUCLEOTIDE SEQUENCE [LARGE SCALE GENOMIC DNA]</scope>
    <source>
        <strain evidence="2 3">CMW 5346</strain>
    </source>
</reference>